<evidence type="ECO:0000256" key="1">
    <source>
        <dbReference type="SAM" id="MobiDB-lite"/>
    </source>
</evidence>
<organism evidence="2 3">
    <name type="scientific">Schaalia dentiphila ATCC 17982</name>
    <dbReference type="NCBI Taxonomy" id="411466"/>
    <lineage>
        <taxon>Bacteria</taxon>
        <taxon>Bacillati</taxon>
        <taxon>Actinomycetota</taxon>
        <taxon>Actinomycetes</taxon>
        <taxon>Actinomycetales</taxon>
        <taxon>Actinomycetaceae</taxon>
        <taxon>Schaalia</taxon>
        <taxon>Schaalia dentiphila</taxon>
    </lineage>
</organism>
<evidence type="ECO:0000313" key="3">
    <source>
        <dbReference type="Proteomes" id="UP000003553"/>
    </source>
</evidence>
<keyword evidence="3" id="KW-1185">Reference proteome</keyword>
<proteinExistence type="predicted"/>
<comment type="caution">
    <text evidence="2">The sequence shown here is derived from an EMBL/GenBank/DDBJ whole genome shotgun (WGS) entry which is preliminary data.</text>
</comment>
<sequence length="36" mass="3829">MIHPHPRLIPAHAGKTVVGVCDPSPPPAHPRSRGEN</sequence>
<gene>
    <name evidence="2" type="ORF">ACTODO_00506</name>
</gene>
<protein>
    <submittedName>
        <fullName evidence="2">Uncharacterized protein</fullName>
    </submittedName>
</protein>
<evidence type="ECO:0000313" key="2">
    <source>
        <dbReference type="EMBL" id="EDN80070.1"/>
    </source>
</evidence>
<accession>A7BA46</accession>
<dbReference type="AlphaFoldDB" id="A7BA46"/>
<name>A7BA46_9ACTO</name>
<dbReference type="Proteomes" id="UP000003553">
    <property type="component" value="Unassembled WGS sequence"/>
</dbReference>
<dbReference type="AntiFam" id="ANF00057">
    <property type="entry name" value="Translation of E. coli type CRISPR repeat"/>
</dbReference>
<reference evidence="2" key="1">
    <citation type="submission" date="2007-04" db="EMBL/GenBank/DDBJ databases">
        <authorList>
            <person name="Fulton L."/>
            <person name="Clifton S."/>
            <person name="Fulton B."/>
            <person name="Xu J."/>
            <person name="Minx P."/>
            <person name="Pepin K.H."/>
            <person name="Johnson M."/>
            <person name="Thiruvilangam P."/>
            <person name="Bhonagiri V."/>
            <person name="Nash W.E."/>
            <person name="Mardis E.R."/>
            <person name="Wilson R.K."/>
        </authorList>
    </citation>
    <scope>NUCLEOTIDE SEQUENCE [LARGE SCALE GENOMIC DNA]</scope>
    <source>
        <strain evidence="2">ATCC 17982</strain>
    </source>
</reference>
<reference evidence="2" key="2">
    <citation type="submission" date="2015-05" db="EMBL/GenBank/DDBJ databases">
        <title>Draft genome sequence of Actinomyces odontolyticus (ATCC 17982).</title>
        <authorList>
            <person name="Sudarsanam P."/>
            <person name="Ley R."/>
            <person name="Guruge J."/>
            <person name="Turnbaugh P.J."/>
            <person name="Mahowald M."/>
            <person name="Liep D."/>
            <person name="Gordon J."/>
        </authorList>
    </citation>
    <scope>NUCLEOTIDE SEQUENCE</scope>
    <source>
        <strain evidence="2">ATCC 17982</strain>
    </source>
</reference>
<dbReference type="EMBL" id="AAYI02000004">
    <property type="protein sequence ID" value="EDN80070.1"/>
    <property type="molecule type" value="Genomic_DNA"/>
</dbReference>
<dbReference type="HOGENOM" id="CLU_217800_0_0_11"/>
<feature type="region of interest" description="Disordered" evidence="1">
    <location>
        <begin position="1"/>
        <end position="36"/>
    </location>
</feature>